<dbReference type="OrthoDB" id="5933722at2"/>
<evidence type="ECO:0000313" key="10">
    <source>
        <dbReference type="EMBL" id="PQA60415.1"/>
    </source>
</evidence>
<feature type="compositionally biased region" description="Low complexity" evidence="6">
    <location>
        <begin position="521"/>
        <end position="531"/>
    </location>
</feature>
<dbReference type="AlphaFoldDB" id="A0A2S7IRS6"/>
<sequence length="813" mass="90242">MVYTLSACPPLTIMLKNYFLVAYRTLLRHKGYTLLNIWGLTLGLSCGVLVFLLIKFHLSFDQYHSKIDRTYQITTQTRVDGINDDPGVPFPLAQALRQDFSFFDDVALVSGVYNALIAVPGAEGKKKFNEAQSLCFTEPSYFNILDYQWLAGQPKTALQEPNAVVLTRKVAEKYFGSVSEALGKVIRMNNDLDLSVTGILENIPDNTDRRQELFVSLATLKNNPGYARSGLDNWSGFSSSTTCLLTLKAGVSPQRLERALPAFIKKYHTTEAAHWNHPVVPFATIHFSEKYGRGLTSTHLWALGLVGLFLVGTACINFVNLATAQALKRSKEVGVRKVIGGTKLQLFGQFMAETVVITSCSLFLSALVAELSLPVLNQWATNAGMPFPLFTHTNPLADGQLWLFLFGIGLVVVLLSGSYPGIVLAGFKPVQALKGQVSSQQVGGMSIRRSLVVVQFIITQILLISTLVVMQQMRFFQRTSLGFTTSTLSIINIPEQTHVPTFRNQLAQLPGIEAISFCSSPPASTTNSNNNHRFDQRQEEESWSANTKPADSHYLETFGLTLVAGHNFPESDTARGYLVNETYVRRLGLKPEDVVGKSLEVWGRTAPIYGVVKDWYNRAARSEIQPVILFPRTNSYAACGLRINPRTVTETLHSVEQLWEETFPDYLYQPYELDEQLTRFYIAEEMILACIQFFAGIAIFIGCLGLYGLVSFMVAHKTKEIGVRKVLGASIPQILTLFGIEFSRLIIVAFLVAAPVGWWAMSQWLNGYTYKIQLGWGIYALSLIVTTGIVLVSVGYQSFRAATANPIKSLKSE</sequence>
<feature type="transmembrane region" description="Helical" evidence="7">
    <location>
        <begin position="344"/>
        <end position="369"/>
    </location>
</feature>
<dbReference type="GO" id="GO:0005886">
    <property type="term" value="C:plasma membrane"/>
    <property type="evidence" value="ECO:0007669"/>
    <property type="project" value="UniProtKB-SubCell"/>
</dbReference>
<dbReference type="PANTHER" id="PTHR30572:SF18">
    <property type="entry name" value="ABC-TYPE MACROLIDE FAMILY EXPORT SYSTEM PERMEASE COMPONENT 2"/>
    <property type="match status" value="1"/>
</dbReference>
<dbReference type="GO" id="GO:0022857">
    <property type="term" value="F:transmembrane transporter activity"/>
    <property type="evidence" value="ECO:0007669"/>
    <property type="project" value="TreeGrafter"/>
</dbReference>
<feature type="transmembrane region" description="Helical" evidence="7">
    <location>
        <begin position="686"/>
        <end position="714"/>
    </location>
</feature>
<feature type="transmembrane region" description="Helical" evidence="7">
    <location>
        <begin position="776"/>
        <end position="796"/>
    </location>
</feature>
<feature type="transmembrane region" description="Helical" evidence="7">
    <location>
        <begin position="300"/>
        <end position="323"/>
    </location>
</feature>
<feature type="region of interest" description="Disordered" evidence="6">
    <location>
        <begin position="521"/>
        <end position="546"/>
    </location>
</feature>
<feature type="domain" description="ABC3 transporter permease C-terminal" evidence="8">
    <location>
        <begin position="306"/>
        <end position="425"/>
    </location>
</feature>
<dbReference type="EMBL" id="PTRA01000001">
    <property type="protein sequence ID" value="PQA60415.1"/>
    <property type="molecule type" value="Genomic_DNA"/>
</dbReference>
<feature type="transmembrane region" description="Helical" evidence="7">
    <location>
        <begin position="34"/>
        <end position="54"/>
    </location>
</feature>
<evidence type="ECO:0000256" key="6">
    <source>
        <dbReference type="SAM" id="MobiDB-lite"/>
    </source>
</evidence>
<organism evidence="10 11">
    <name type="scientific">Siphonobacter curvatus</name>
    <dbReference type="NCBI Taxonomy" id="2094562"/>
    <lineage>
        <taxon>Bacteria</taxon>
        <taxon>Pseudomonadati</taxon>
        <taxon>Bacteroidota</taxon>
        <taxon>Cytophagia</taxon>
        <taxon>Cytophagales</taxon>
        <taxon>Cytophagaceae</taxon>
        <taxon>Siphonobacter</taxon>
    </lineage>
</organism>
<keyword evidence="11" id="KW-1185">Reference proteome</keyword>
<keyword evidence="4 7" id="KW-1133">Transmembrane helix</keyword>
<feature type="transmembrane region" description="Helical" evidence="7">
    <location>
        <begin position="734"/>
        <end position="756"/>
    </location>
</feature>
<evidence type="ECO:0000256" key="1">
    <source>
        <dbReference type="ARBA" id="ARBA00004651"/>
    </source>
</evidence>
<dbReference type="Pfam" id="PF12704">
    <property type="entry name" value="MacB_PCD"/>
    <property type="match status" value="1"/>
</dbReference>
<feature type="domain" description="MacB-like periplasmic core" evidence="9">
    <location>
        <begin position="33"/>
        <end position="261"/>
    </location>
</feature>
<evidence type="ECO:0000256" key="3">
    <source>
        <dbReference type="ARBA" id="ARBA00022692"/>
    </source>
</evidence>
<evidence type="ECO:0000256" key="7">
    <source>
        <dbReference type="SAM" id="Phobius"/>
    </source>
</evidence>
<name>A0A2S7IRS6_9BACT</name>
<dbReference type="InterPro" id="IPR050250">
    <property type="entry name" value="Macrolide_Exporter_MacB"/>
</dbReference>
<keyword evidence="2" id="KW-1003">Cell membrane</keyword>
<comment type="subcellular location">
    <subcellularLocation>
        <location evidence="1">Cell membrane</location>
        <topology evidence="1">Multi-pass membrane protein</topology>
    </subcellularLocation>
</comment>
<dbReference type="PANTHER" id="PTHR30572">
    <property type="entry name" value="MEMBRANE COMPONENT OF TRANSPORTER-RELATED"/>
    <property type="match status" value="1"/>
</dbReference>
<feature type="domain" description="ABC3 transporter permease C-terminal" evidence="8">
    <location>
        <begin position="693"/>
        <end position="806"/>
    </location>
</feature>
<dbReference type="InterPro" id="IPR003838">
    <property type="entry name" value="ABC3_permease_C"/>
</dbReference>
<keyword evidence="3 7" id="KW-0812">Transmembrane</keyword>
<evidence type="ECO:0000259" key="9">
    <source>
        <dbReference type="Pfam" id="PF12704"/>
    </source>
</evidence>
<evidence type="ECO:0000259" key="8">
    <source>
        <dbReference type="Pfam" id="PF02687"/>
    </source>
</evidence>
<dbReference type="Proteomes" id="UP000239590">
    <property type="component" value="Unassembled WGS sequence"/>
</dbReference>
<evidence type="ECO:0000313" key="11">
    <source>
        <dbReference type="Proteomes" id="UP000239590"/>
    </source>
</evidence>
<feature type="transmembrane region" description="Helical" evidence="7">
    <location>
        <begin position="451"/>
        <end position="470"/>
    </location>
</feature>
<evidence type="ECO:0000256" key="5">
    <source>
        <dbReference type="ARBA" id="ARBA00023136"/>
    </source>
</evidence>
<gene>
    <name evidence="10" type="ORF">C5O19_12590</name>
</gene>
<reference evidence="11" key="1">
    <citation type="submission" date="2018-02" db="EMBL/GenBank/DDBJ databases">
        <title>Genome sequencing of Solimonas sp. HR-BB.</title>
        <authorList>
            <person name="Lee Y."/>
            <person name="Jeon C.O."/>
        </authorList>
    </citation>
    <scope>NUCLEOTIDE SEQUENCE [LARGE SCALE GENOMIC DNA]</scope>
    <source>
        <strain evidence="11">HR-U</strain>
    </source>
</reference>
<comment type="caution">
    <text evidence="10">The sequence shown here is derived from an EMBL/GenBank/DDBJ whole genome shotgun (WGS) entry which is preliminary data.</text>
</comment>
<keyword evidence="5 7" id="KW-0472">Membrane</keyword>
<accession>A0A2S7IRS6</accession>
<evidence type="ECO:0000256" key="2">
    <source>
        <dbReference type="ARBA" id="ARBA00022475"/>
    </source>
</evidence>
<evidence type="ECO:0000256" key="4">
    <source>
        <dbReference type="ARBA" id="ARBA00022989"/>
    </source>
</evidence>
<feature type="transmembrane region" description="Helical" evidence="7">
    <location>
        <begin position="401"/>
        <end position="430"/>
    </location>
</feature>
<proteinExistence type="predicted"/>
<dbReference type="Pfam" id="PF02687">
    <property type="entry name" value="FtsX"/>
    <property type="match status" value="2"/>
</dbReference>
<evidence type="ECO:0008006" key="12">
    <source>
        <dbReference type="Google" id="ProtNLM"/>
    </source>
</evidence>
<protein>
    <recommendedName>
        <fullName evidence="12">ABC transporter permease</fullName>
    </recommendedName>
</protein>
<dbReference type="InterPro" id="IPR025857">
    <property type="entry name" value="MacB_PCD"/>
</dbReference>